<reference evidence="4 5" key="1">
    <citation type="submission" date="2012-09" db="EMBL/GenBank/DDBJ databases">
        <title>Genome Sequence of alkane-degrading Bacterium Alcanivorax venustensis ISO4.</title>
        <authorList>
            <person name="Lai Q."/>
            <person name="Shao Z."/>
        </authorList>
    </citation>
    <scope>NUCLEOTIDE SEQUENCE [LARGE SCALE GENOMIC DNA]</scope>
    <source>
        <strain evidence="4 5">ISO4</strain>
    </source>
</reference>
<dbReference type="PANTHER" id="PTHR34580">
    <property type="match status" value="1"/>
</dbReference>
<evidence type="ECO:0000313" key="4">
    <source>
        <dbReference type="EMBL" id="MBF5052648.1"/>
    </source>
</evidence>
<dbReference type="InterPro" id="IPR051534">
    <property type="entry name" value="CBASS_pafABC_assoc_protein"/>
</dbReference>
<feature type="domain" description="DNA-binding transcriptional repressor CapW winged helix-turn-helix" evidence="3">
    <location>
        <begin position="6"/>
        <end position="84"/>
    </location>
</feature>
<gene>
    <name evidence="4" type="ORF">ISO4_01250</name>
</gene>
<evidence type="ECO:0008006" key="6">
    <source>
        <dbReference type="Google" id="ProtNLM"/>
    </source>
</evidence>
<evidence type="ECO:0000259" key="3">
    <source>
        <dbReference type="Pfam" id="PF26109"/>
    </source>
</evidence>
<evidence type="ECO:0000313" key="5">
    <source>
        <dbReference type="Proteomes" id="UP000644441"/>
    </source>
</evidence>
<dbReference type="PROSITE" id="PS52050">
    <property type="entry name" value="WYL"/>
    <property type="match status" value="1"/>
</dbReference>
<feature type="domain" description="WYL" evidence="1">
    <location>
        <begin position="117"/>
        <end position="181"/>
    </location>
</feature>
<dbReference type="InterPro" id="IPR016634">
    <property type="entry name" value="CapW-like"/>
</dbReference>
<organism evidence="4 5">
    <name type="scientific">Alloalcanivorax venustensis ISO4</name>
    <dbReference type="NCBI Taxonomy" id="1177184"/>
    <lineage>
        <taxon>Bacteria</taxon>
        <taxon>Pseudomonadati</taxon>
        <taxon>Pseudomonadota</taxon>
        <taxon>Gammaproteobacteria</taxon>
        <taxon>Oceanospirillales</taxon>
        <taxon>Alcanivoracaceae</taxon>
        <taxon>Alloalcanivorax</taxon>
    </lineage>
</organism>
<proteinExistence type="predicted"/>
<name>A0ABS0AER8_9GAMM</name>
<comment type="caution">
    <text evidence="4">The sequence shown here is derived from an EMBL/GenBank/DDBJ whole genome shotgun (WGS) entry which is preliminary data.</text>
</comment>
<dbReference type="Pfam" id="PF26109">
    <property type="entry name" value="WHD_BrxR"/>
    <property type="match status" value="1"/>
</dbReference>
<protein>
    <recommendedName>
        <fullName evidence="6">WYL domain-containing protein</fullName>
    </recommendedName>
</protein>
<dbReference type="InterPro" id="IPR059020">
    <property type="entry name" value="CapW_CTD"/>
</dbReference>
<dbReference type="EMBL" id="ARXR01000007">
    <property type="protein sequence ID" value="MBF5052648.1"/>
    <property type="molecule type" value="Genomic_DNA"/>
</dbReference>
<dbReference type="Pfam" id="PF26107">
    <property type="entry name" value="BrxR_CTD"/>
    <property type="match status" value="1"/>
</dbReference>
<evidence type="ECO:0000259" key="1">
    <source>
        <dbReference type="Pfam" id="PF13280"/>
    </source>
</evidence>
<dbReference type="PANTHER" id="PTHR34580:SF1">
    <property type="entry name" value="PROTEIN PAFC"/>
    <property type="match status" value="1"/>
</dbReference>
<sequence>MSSYQSNRLAFIDFRLMFLGRVKRQDLVDTFSLSVAAATRDLSNYRERYLTERKQSLEFDQTTKSYIADNRFVPLFEHKSIEALSMLSSGQFSSAEQDTALIPSELPTTLNEIEPNLLGVITRAINLQRVISIEYRSHSSGFKVRDIAPFAIVNNGLRWHIRAYDRDRARFTDFVLARISNPFFVKSNVLPEEMPDHDIQWNRIVELELQPHPNLSNPETTEYEFNMDNGVLRVRLRAAVAGYVLRRWNVDCSAKGTLKGSAYQLWLRNSQALYGVETLSIAPGYGE</sequence>
<dbReference type="PIRSF" id="PIRSF015558">
    <property type="entry name" value="Txn_reg_DeoR_prd"/>
    <property type="match status" value="1"/>
</dbReference>
<evidence type="ECO:0000259" key="2">
    <source>
        <dbReference type="Pfam" id="PF26107"/>
    </source>
</evidence>
<dbReference type="Proteomes" id="UP000644441">
    <property type="component" value="Unassembled WGS sequence"/>
</dbReference>
<dbReference type="InterPro" id="IPR059019">
    <property type="entry name" value="WHD_CapW"/>
</dbReference>
<accession>A0ABS0AER8</accession>
<feature type="domain" description="DNA-binding transcriptional repressor CapW C-terminal dimerisation" evidence="2">
    <location>
        <begin position="204"/>
        <end position="272"/>
    </location>
</feature>
<dbReference type="Pfam" id="PF13280">
    <property type="entry name" value="WYL"/>
    <property type="match status" value="1"/>
</dbReference>
<keyword evidence="5" id="KW-1185">Reference proteome</keyword>
<dbReference type="InterPro" id="IPR026881">
    <property type="entry name" value="WYL_dom"/>
</dbReference>